<comment type="caution">
    <text evidence="3">The sequence shown here is derived from an EMBL/GenBank/DDBJ whole genome shotgun (WGS) entry which is preliminary data.</text>
</comment>
<evidence type="ECO:0000313" key="4">
    <source>
        <dbReference type="Proteomes" id="UP000636709"/>
    </source>
</evidence>
<dbReference type="OrthoDB" id="676787at2759"/>
<dbReference type="InterPro" id="IPR036047">
    <property type="entry name" value="F-box-like_dom_sf"/>
</dbReference>
<accession>A0A835BSN2</accession>
<dbReference type="SUPFAM" id="SSF81383">
    <property type="entry name" value="F-box domain"/>
    <property type="match status" value="1"/>
</dbReference>
<keyword evidence="1" id="KW-0472">Membrane</keyword>
<evidence type="ECO:0000313" key="3">
    <source>
        <dbReference type="EMBL" id="KAF8713982.1"/>
    </source>
</evidence>
<proteinExistence type="predicted"/>
<reference evidence="3" key="1">
    <citation type="submission" date="2020-07" db="EMBL/GenBank/DDBJ databases">
        <title>Genome sequence and genetic diversity analysis of an under-domesticated orphan crop, white fonio (Digitaria exilis).</title>
        <authorList>
            <person name="Bennetzen J.L."/>
            <person name="Chen S."/>
            <person name="Ma X."/>
            <person name="Wang X."/>
            <person name="Yssel A.E.J."/>
            <person name="Chaluvadi S.R."/>
            <person name="Johnson M."/>
            <person name="Gangashetty P."/>
            <person name="Hamidou F."/>
            <person name="Sanogo M.D."/>
            <person name="Zwaenepoel A."/>
            <person name="Wallace J."/>
            <person name="Van De Peer Y."/>
            <person name="Van Deynze A."/>
        </authorList>
    </citation>
    <scope>NUCLEOTIDE SEQUENCE</scope>
    <source>
        <tissue evidence="3">Leaves</tissue>
    </source>
</reference>
<dbReference type="PANTHER" id="PTHR32133">
    <property type="entry name" value="OS07G0120400 PROTEIN"/>
    <property type="match status" value="1"/>
</dbReference>
<sequence>MAELVEEIFLRIPPDDPAAFVRASFVCKSWRRLLSDPAFGRRYRAFYRAPPLLGFLHQHHAPSISIIPRFVPTVTPSPLPQRALDAAAGSVLDCRHGRVLFGHPVEGVNLVVWYPVTGEGEELPEPRIFLRANNAAVLCAVRGCDHLDCQGGPFVVVVVGYGKGNKGMQSHLYSSEKDAWIASAELGPGFHIATRKPSVLIGDDIYFLLTPLYTILKYSFSKNFLSMIHSLAEHDVHGGIALMPMEDGSLGLAGVLRSKECSRLCLWSRNPDPEVVAGWVQFRVIDLEPMAPIPFRYSSSVKVAGSAEGFSIIFVTTDVGVFTIELKSGHVKKVGTPGGCFTVFPFMSFCAPGILLALCIPCLT</sequence>
<dbReference type="InterPro" id="IPR001810">
    <property type="entry name" value="F-box_dom"/>
</dbReference>
<evidence type="ECO:0000259" key="2">
    <source>
        <dbReference type="Pfam" id="PF00646"/>
    </source>
</evidence>
<dbReference type="PANTHER" id="PTHR32133:SF314">
    <property type="entry name" value="F-BOX DOMAIN-CONTAINING PROTEIN"/>
    <property type="match status" value="1"/>
</dbReference>
<keyword evidence="1" id="KW-0812">Transmembrane</keyword>
<keyword evidence="1" id="KW-1133">Transmembrane helix</keyword>
<keyword evidence="4" id="KW-1185">Reference proteome</keyword>
<dbReference type="Pfam" id="PF00646">
    <property type="entry name" value="F-box"/>
    <property type="match status" value="1"/>
</dbReference>
<dbReference type="Proteomes" id="UP000636709">
    <property type="component" value="Unassembled WGS sequence"/>
</dbReference>
<feature type="domain" description="F-box" evidence="2">
    <location>
        <begin position="3"/>
        <end position="41"/>
    </location>
</feature>
<organism evidence="3 4">
    <name type="scientific">Digitaria exilis</name>
    <dbReference type="NCBI Taxonomy" id="1010633"/>
    <lineage>
        <taxon>Eukaryota</taxon>
        <taxon>Viridiplantae</taxon>
        <taxon>Streptophyta</taxon>
        <taxon>Embryophyta</taxon>
        <taxon>Tracheophyta</taxon>
        <taxon>Spermatophyta</taxon>
        <taxon>Magnoliopsida</taxon>
        <taxon>Liliopsida</taxon>
        <taxon>Poales</taxon>
        <taxon>Poaceae</taxon>
        <taxon>PACMAD clade</taxon>
        <taxon>Panicoideae</taxon>
        <taxon>Panicodae</taxon>
        <taxon>Paniceae</taxon>
        <taxon>Anthephorinae</taxon>
        <taxon>Digitaria</taxon>
    </lineage>
</organism>
<gene>
    <name evidence="3" type="ORF">HU200_027972</name>
</gene>
<dbReference type="AlphaFoldDB" id="A0A835BSN2"/>
<evidence type="ECO:0000256" key="1">
    <source>
        <dbReference type="SAM" id="Phobius"/>
    </source>
</evidence>
<name>A0A835BSN2_9POAL</name>
<feature type="transmembrane region" description="Helical" evidence="1">
    <location>
        <begin position="343"/>
        <end position="363"/>
    </location>
</feature>
<dbReference type="Gene3D" id="1.20.1280.50">
    <property type="match status" value="1"/>
</dbReference>
<dbReference type="EMBL" id="JACEFO010001739">
    <property type="protein sequence ID" value="KAF8713982.1"/>
    <property type="molecule type" value="Genomic_DNA"/>
</dbReference>
<protein>
    <recommendedName>
        <fullName evidence="2">F-box domain-containing protein</fullName>
    </recommendedName>
</protein>